<dbReference type="Pfam" id="PF02463">
    <property type="entry name" value="SMC_N"/>
    <property type="match status" value="1"/>
</dbReference>
<dbReference type="PANTHER" id="PTHR32182:SF22">
    <property type="entry name" value="ATP-DEPENDENT ENDONUCLEASE, OLD FAMILY-RELATED"/>
    <property type="match status" value="1"/>
</dbReference>
<feature type="domain" description="ATPase AAA-type core" evidence="3">
    <location>
        <begin position="292"/>
        <end position="390"/>
    </location>
</feature>
<dbReference type="GO" id="GO:0006302">
    <property type="term" value="P:double-strand break repair"/>
    <property type="evidence" value="ECO:0007669"/>
    <property type="project" value="TreeGrafter"/>
</dbReference>
<dbReference type="GO" id="GO:0000731">
    <property type="term" value="P:DNA synthesis involved in DNA repair"/>
    <property type="evidence" value="ECO:0007669"/>
    <property type="project" value="TreeGrafter"/>
</dbReference>
<dbReference type="InterPro" id="IPR003959">
    <property type="entry name" value="ATPase_AAA_core"/>
</dbReference>
<gene>
    <name evidence="4" type="ORF">CRM94_35660</name>
</gene>
<dbReference type="Gene3D" id="3.40.50.300">
    <property type="entry name" value="P-loop containing nucleotide triphosphate hydrolases"/>
    <property type="match status" value="2"/>
</dbReference>
<evidence type="ECO:0000313" key="4">
    <source>
        <dbReference type="EMBL" id="PEH39604.1"/>
    </source>
</evidence>
<dbReference type="RefSeq" id="WP_096749740.1">
    <property type="nucleotide sequence ID" value="NZ_CADEPO010000012.1"/>
</dbReference>
<evidence type="ECO:0000313" key="5">
    <source>
        <dbReference type="Proteomes" id="UP000220629"/>
    </source>
</evidence>
<organism evidence="4 5">
    <name type="scientific">Burkholderia gladioli</name>
    <name type="common">Pseudomonas marginata</name>
    <name type="synonym">Phytomonas marginata</name>
    <dbReference type="NCBI Taxonomy" id="28095"/>
    <lineage>
        <taxon>Bacteria</taxon>
        <taxon>Pseudomonadati</taxon>
        <taxon>Pseudomonadota</taxon>
        <taxon>Betaproteobacteria</taxon>
        <taxon>Burkholderiales</taxon>
        <taxon>Burkholderiaceae</taxon>
        <taxon>Burkholderia</taxon>
    </lineage>
</organism>
<dbReference type="PANTHER" id="PTHR32182">
    <property type="entry name" value="DNA REPLICATION AND REPAIR PROTEIN RECF"/>
    <property type="match status" value="1"/>
</dbReference>
<evidence type="ECO:0000259" key="2">
    <source>
        <dbReference type="Pfam" id="PF02463"/>
    </source>
</evidence>
<protein>
    <submittedName>
        <fullName evidence="4">ATPase</fullName>
    </submittedName>
</protein>
<evidence type="ECO:0000259" key="3">
    <source>
        <dbReference type="Pfam" id="PF13304"/>
    </source>
</evidence>
<dbReference type="AlphaFoldDB" id="A0A2A7S7C8"/>
<name>A0A2A7S7C8_BURGA</name>
<dbReference type="EMBL" id="PDDY01000004">
    <property type="protein sequence ID" value="PEH39604.1"/>
    <property type="molecule type" value="Genomic_DNA"/>
</dbReference>
<sequence>MLTKLRVKGFKSLNDVSVNFGPFTCIAGANGAGKSNLFDAIMFLRDLADMPIIAAAHQVRDRAGRRSGSVGSIFTRHKSGIVPEMLLEAELLVPNEVVDDFNRKGEPRVTHLRYRLVLMYVLDERSGSERIVLREESLAYIPKREFSKNLFPHSSEFWESVKGGVKTTDFISTSDEPHDGGPTVSIHQDSGSSGRPERIPASGMERTALSGINTIDRPTALAARREMQSWALLQLEPSALRQPDDFTTPADIHVAPSGAHMPATLRGLDKDADVANRLAELIPDVAELSVEVDEKRQLKTLYLTNRDGIRYPAKALSDGTLRFLALAIIHADSGSGGVICLEEPENGIHPSRVEAMARLLRDMAVNPNERVDEGNPLRQVIINTHSPLLVRQLISRDLVVCRQRRQNGAPFSAFEFLADTWRSNVSDERPTSLGVLMAYLDSDDADDSSKERTVGALLRDQLKLFN</sequence>
<accession>A0A2A7S7C8</accession>
<feature type="domain" description="RecF/RecN/SMC N-terminal" evidence="2">
    <location>
        <begin position="1"/>
        <end position="44"/>
    </location>
</feature>
<proteinExistence type="predicted"/>
<evidence type="ECO:0000256" key="1">
    <source>
        <dbReference type="SAM" id="MobiDB-lite"/>
    </source>
</evidence>
<comment type="caution">
    <text evidence="4">The sequence shown here is derived from an EMBL/GenBank/DDBJ whole genome shotgun (WGS) entry which is preliminary data.</text>
</comment>
<dbReference type="InterPro" id="IPR027417">
    <property type="entry name" value="P-loop_NTPase"/>
</dbReference>
<dbReference type="Proteomes" id="UP000220629">
    <property type="component" value="Unassembled WGS sequence"/>
</dbReference>
<dbReference type="InterPro" id="IPR003395">
    <property type="entry name" value="RecF/RecN/SMC_N"/>
</dbReference>
<dbReference type="SUPFAM" id="SSF52540">
    <property type="entry name" value="P-loop containing nucleoside triphosphate hydrolases"/>
    <property type="match status" value="1"/>
</dbReference>
<dbReference type="GO" id="GO:0005524">
    <property type="term" value="F:ATP binding"/>
    <property type="evidence" value="ECO:0007669"/>
    <property type="project" value="InterPro"/>
</dbReference>
<feature type="region of interest" description="Disordered" evidence="1">
    <location>
        <begin position="172"/>
        <end position="200"/>
    </location>
</feature>
<dbReference type="Pfam" id="PF13304">
    <property type="entry name" value="AAA_21"/>
    <property type="match status" value="1"/>
</dbReference>
<dbReference type="GO" id="GO:0016887">
    <property type="term" value="F:ATP hydrolysis activity"/>
    <property type="evidence" value="ECO:0007669"/>
    <property type="project" value="InterPro"/>
</dbReference>
<reference evidence="5" key="1">
    <citation type="submission" date="2017-09" db="EMBL/GenBank/DDBJ databases">
        <title>FDA dAtabase for Regulatory Grade micrObial Sequences (FDA-ARGOS): Supporting development and validation of Infectious Disease Dx tests.</title>
        <authorList>
            <person name="Minogue T."/>
            <person name="Wolcott M."/>
            <person name="Wasieloski L."/>
            <person name="Aguilar W."/>
            <person name="Moore D."/>
            <person name="Tallon L."/>
            <person name="Sadzewicz L."/>
            <person name="Ott S."/>
            <person name="Zhao X."/>
            <person name="Nagaraj S."/>
            <person name="Vavikolanu K."/>
            <person name="Aluvathingal J."/>
            <person name="Nadendla S."/>
            <person name="Sichtig H."/>
        </authorList>
    </citation>
    <scope>NUCLEOTIDE SEQUENCE [LARGE SCALE GENOMIC DNA]</scope>
    <source>
        <strain evidence="5">FDAARGOS_390</strain>
    </source>
</reference>